<dbReference type="RefSeq" id="WP_173289745.1">
    <property type="nucleotide sequence ID" value="NZ_AP021888.1"/>
</dbReference>
<dbReference type="SUPFAM" id="SSF69618">
    <property type="entry name" value="HemD-like"/>
    <property type="match status" value="1"/>
</dbReference>
<comment type="similarity">
    <text evidence="2 9">Belongs to the uroporphyrinogen-III synthase family.</text>
</comment>
<dbReference type="GO" id="GO:0006782">
    <property type="term" value="P:protoporphyrinogen IX biosynthetic process"/>
    <property type="evidence" value="ECO:0007669"/>
    <property type="project" value="UniProtKB-UniRule"/>
</dbReference>
<keyword evidence="12" id="KW-1185">Reference proteome</keyword>
<evidence type="ECO:0000256" key="7">
    <source>
        <dbReference type="ARBA" id="ARBA00040167"/>
    </source>
</evidence>
<evidence type="ECO:0000256" key="9">
    <source>
        <dbReference type="RuleBase" id="RU366031"/>
    </source>
</evidence>
<protein>
    <recommendedName>
        <fullName evidence="7 9">Uroporphyrinogen-III synthase</fullName>
        <ecNumber evidence="3 9">4.2.1.75</ecNumber>
    </recommendedName>
</protein>
<evidence type="ECO:0000313" key="12">
    <source>
        <dbReference type="Proteomes" id="UP000501466"/>
    </source>
</evidence>
<accession>A0A6F8PJY7</accession>
<evidence type="ECO:0000256" key="1">
    <source>
        <dbReference type="ARBA" id="ARBA00004772"/>
    </source>
</evidence>
<organism evidence="11 12">
    <name type="scientific">Thiosulfativibrio zosterae</name>
    <dbReference type="NCBI Taxonomy" id="2675053"/>
    <lineage>
        <taxon>Bacteria</taxon>
        <taxon>Pseudomonadati</taxon>
        <taxon>Pseudomonadota</taxon>
        <taxon>Gammaproteobacteria</taxon>
        <taxon>Thiotrichales</taxon>
        <taxon>Piscirickettsiaceae</taxon>
        <taxon>Thiosulfativibrio</taxon>
    </lineage>
</organism>
<evidence type="ECO:0000256" key="6">
    <source>
        <dbReference type="ARBA" id="ARBA00037589"/>
    </source>
</evidence>
<gene>
    <name evidence="11" type="ORF">THMIRHAT_01200</name>
</gene>
<sequence length="280" mass="30819">MASFTLLNTRPARQADGLNALVASQGGLALSCPSLHIAALALPQFETSRVLSAEQAASQPSLSLESLFRVDHWVFISVNAVQHFAEALAPEWSALQQQLSMPSAPRVHAIGEATAKALINAGLPTQQPLHAQFDSESLLASEAFQSLCDAKVLILKGLGGRETLANELKIRGAQVCAWSLYERQIAPWCAEVWQRFQTQPEPMLLFSSQGSFDAFQSQIKLHEASEAWQWALQQESVVFSERIKNHCREAGWIGAIEVVPIQSDLGILHAIDYLRERRNV</sequence>
<evidence type="ECO:0000256" key="3">
    <source>
        <dbReference type="ARBA" id="ARBA00013109"/>
    </source>
</evidence>
<feature type="domain" description="Tetrapyrrole biosynthesis uroporphyrinogen III synthase" evidence="10">
    <location>
        <begin position="19"/>
        <end position="252"/>
    </location>
</feature>
<dbReference type="InterPro" id="IPR036108">
    <property type="entry name" value="4pyrrol_syn_uPrphyn_synt_sf"/>
</dbReference>
<dbReference type="Gene3D" id="3.40.50.10090">
    <property type="match status" value="2"/>
</dbReference>
<dbReference type="GO" id="GO:0004852">
    <property type="term" value="F:uroporphyrinogen-III synthase activity"/>
    <property type="evidence" value="ECO:0007669"/>
    <property type="project" value="UniProtKB-UniRule"/>
</dbReference>
<keyword evidence="5 9" id="KW-0627">Porphyrin biosynthesis</keyword>
<proteinExistence type="inferred from homology"/>
<comment type="catalytic activity">
    <reaction evidence="8 9">
        <text>hydroxymethylbilane = uroporphyrinogen III + H2O</text>
        <dbReference type="Rhea" id="RHEA:18965"/>
        <dbReference type="ChEBI" id="CHEBI:15377"/>
        <dbReference type="ChEBI" id="CHEBI:57308"/>
        <dbReference type="ChEBI" id="CHEBI:57845"/>
        <dbReference type="EC" id="4.2.1.75"/>
    </reaction>
</comment>
<evidence type="ECO:0000259" key="10">
    <source>
        <dbReference type="Pfam" id="PF02602"/>
    </source>
</evidence>
<dbReference type="AlphaFoldDB" id="A0A6F8PJY7"/>
<reference evidence="12" key="1">
    <citation type="submission" date="2019-11" db="EMBL/GenBank/DDBJ databases">
        <title>Isolation and characterization of two novel species in the genus Thiomicrorhabdus.</title>
        <authorList>
            <person name="Mochizuki J."/>
            <person name="Kojima H."/>
            <person name="Fukui M."/>
        </authorList>
    </citation>
    <scope>NUCLEOTIDE SEQUENCE [LARGE SCALE GENOMIC DNA]</scope>
    <source>
        <strain evidence="12">AkT22</strain>
    </source>
</reference>
<dbReference type="Proteomes" id="UP000501466">
    <property type="component" value="Chromosome"/>
</dbReference>
<dbReference type="InterPro" id="IPR003754">
    <property type="entry name" value="4pyrrol_synth_uPrphyn_synth"/>
</dbReference>
<evidence type="ECO:0000256" key="4">
    <source>
        <dbReference type="ARBA" id="ARBA00023239"/>
    </source>
</evidence>
<dbReference type="UniPathway" id="UPA00251">
    <property type="reaction ID" value="UER00320"/>
</dbReference>
<evidence type="ECO:0000256" key="8">
    <source>
        <dbReference type="ARBA" id="ARBA00048617"/>
    </source>
</evidence>
<keyword evidence="4 9" id="KW-0456">Lyase</keyword>
<dbReference type="Pfam" id="PF02602">
    <property type="entry name" value="HEM4"/>
    <property type="match status" value="1"/>
</dbReference>
<comment type="pathway">
    <text evidence="1 9">Porphyrin-containing compound metabolism; protoporphyrin-IX biosynthesis; coproporphyrinogen-III from 5-aminolevulinate: step 3/4.</text>
</comment>
<evidence type="ECO:0000256" key="5">
    <source>
        <dbReference type="ARBA" id="ARBA00023244"/>
    </source>
</evidence>
<dbReference type="EC" id="4.2.1.75" evidence="3 9"/>
<name>A0A6F8PJY7_9GAMM</name>
<dbReference type="CDD" id="cd06578">
    <property type="entry name" value="HemD"/>
    <property type="match status" value="1"/>
</dbReference>
<dbReference type="PANTHER" id="PTHR38042">
    <property type="entry name" value="UROPORPHYRINOGEN-III SYNTHASE, CHLOROPLASTIC"/>
    <property type="match status" value="1"/>
</dbReference>
<dbReference type="InterPro" id="IPR039793">
    <property type="entry name" value="UROS/Hem4"/>
</dbReference>
<dbReference type="GO" id="GO:0006780">
    <property type="term" value="P:uroporphyrinogen III biosynthetic process"/>
    <property type="evidence" value="ECO:0007669"/>
    <property type="project" value="UniProtKB-UniRule"/>
</dbReference>
<dbReference type="PANTHER" id="PTHR38042:SF1">
    <property type="entry name" value="UROPORPHYRINOGEN-III SYNTHASE, CHLOROPLASTIC"/>
    <property type="match status" value="1"/>
</dbReference>
<dbReference type="KEGG" id="tzo:THMIRHAT_01200"/>
<comment type="function">
    <text evidence="6 9">Catalyzes cyclization of the linear tetrapyrrole, hydroxymethylbilane, to the macrocyclic uroporphyrinogen III.</text>
</comment>
<evidence type="ECO:0000256" key="2">
    <source>
        <dbReference type="ARBA" id="ARBA00008133"/>
    </source>
</evidence>
<dbReference type="EMBL" id="AP021888">
    <property type="protein sequence ID" value="BBP42374.1"/>
    <property type="molecule type" value="Genomic_DNA"/>
</dbReference>
<evidence type="ECO:0000313" key="11">
    <source>
        <dbReference type="EMBL" id="BBP42374.1"/>
    </source>
</evidence>